<keyword evidence="3" id="KW-1185">Reference proteome</keyword>
<dbReference type="Proteomes" id="UP000076532">
    <property type="component" value="Unassembled WGS sequence"/>
</dbReference>
<keyword evidence="1" id="KW-0812">Transmembrane</keyword>
<dbReference type="AlphaFoldDB" id="A0A167USJ1"/>
<feature type="transmembrane region" description="Helical" evidence="1">
    <location>
        <begin position="46"/>
        <end position="66"/>
    </location>
</feature>
<keyword evidence="1" id="KW-0472">Membrane</keyword>
<organism evidence="2 3">
    <name type="scientific">Athelia psychrophila</name>
    <dbReference type="NCBI Taxonomy" id="1759441"/>
    <lineage>
        <taxon>Eukaryota</taxon>
        <taxon>Fungi</taxon>
        <taxon>Dikarya</taxon>
        <taxon>Basidiomycota</taxon>
        <taxon>Agaricomycotina</taxon>
        <taxon>Agaricomycetes</taxon>
        <taxon>Agaricomycetidae</taxon>
        <taxon>Atheliales</taxon>
        <taxon>Atheliaceae</taxon>
        <taxon>Athelia</taxon>
    </lineage>
</organism>
<keyword evidence="1" id="KW-1133">Transmembrane helix</keyword>
<protein>
    <submittedName>
        <fullName evidence="2">Uncharacterized protein</fullName>
    </submittedName>
</protein>
<dbReference type="EMBL" id="KV417943">
    <property type="protein sequence ID" value="KZP04253.1"/>
    <property type="molecule type" value="Genomic_DNA"/>
</dbReference>
<evidence type="ECO:0000313" key="2">
    <source>
        <dbReference type="EMBL" id="KZP04253.1"/>
    </source>
</evidence>
<name>A0A167USJ1_9AGAM</name>
<accession>A0A167USJ1</accession>
<sequence>MRAVGVRCRRVSASGRPGAGTIPVPWSNSFFINISATRCTNGSLRILLDPLLFFSLSFPLPFLFLLRYPSRLCGFGAQLFRNYCCSI</sequence>
<evidence type="ECO:0000313" key="3">
    <source>
        <dbReference type="Proteomes" id="UP000076532"/>
    </source>
</evidence>
<evidence type="ECO:0000256" key="1">
    <source>
        <dbReference type="SAM" id="Phobius"/>
    </source>
</evidence>
<proteinExistence type="predicted"/>
<reference evidence="2 3" key="1">
    <citation type="journal article" date="2016" name="Mol. Biol. Evol.">
        <title>Comparative Genomics of Early-Diverging Mushroom-Forming Fungi Provides Insights into the Origins of Lignocellulose Decay Capabilities.</title>
        <authorList>
            <person name="Nagy L.G."/>
            <person name="Riley R."/>
            <person name="Tritt A."/>
            <person name="Adam C."/>
            <person name="Daum C."/>
            <person name="Floudas D."/>
            <person name="Sun H."/>
            <person name="Yadav J.S."/>
            <person name="Pangilinan J."/>
            <person name="Larsson K.H."/>
            <person name="Matsuura K."/>
            <person name="Barry K."/>
            <person name="Labutti K."/>
            <person name="Kuo R."/>
            <person name="Ohm R.A."/>
            <person name="Bhattacharya S.S."/>
            <person name="Shirouzu T."/>
            <person name="Yoshinaga Y."/>
            <person name="Martin F.M."/>
            <person name="Grigoriev I.V."/>
            <person name="Hibbett D.S."/>
        </authorList>
    </citation>
    <scope>NUCLEOTIDE SEQUENCE [LARGE SCALE GENOMIC DNA]</scope>
    <source>
        <strain evidence="2 3">CBS 109695</strain>
    </source>
</reference>
<gene>
    <name evidence="2" type="ORF">FIBSPDRAFT_421066</name>
</gene>